<protein>
    <submittedName>
        <fullName evidence="2">Uncharacterized protein</fullName>
    </submittedName>
</protein>
<dbReference type="EMBL" id="MU853332">
    <property type="protein sequence ID" value="KAK4117556.1"/>
    <property type="molecule type" value="Genomic_DNA"/>
</dbReference>
<sequence>MPPNFWLREHKFSSKGALMLPRQLFGLYQLCLLLCTMFLSSCDLTWNTLFFLCPSVFYLFFPLSSGQTSEEEANPSIKFRRSPRHGMFFSIWLVDGAGWHWWKFKGAKQKARLTAQINVYIAELLVGFLDNLLVRLSIAGSKTTFFSELWFPLQTCDRR</sequence>
<keyword evidence="1" id="KW-0472">Membrane</keyword>
<evidence type="ECO:0000313" key="2">
    <source>
        <dbReference type="EMBL" id="KAK4117556.1"/>
    </source>
</evidence>
<feature type="transmembrane region" description="Helical" evidence="1">
    <location>
        <begin position="20"/>
        <end position="39"/>
    </location>
</feature>
<evidence type="ECO:0000256" key="1">
    <source>
        <dbReference type="SAM" id="Phobius"/>
    </source>
</evidence>
<dbReference type="RefSeq" id="XP_064675126.1">
    <property type="nucleotide sequence ID" value="XM_064809760.1"/>
</dbReference>
<dbReference type="AlphaFoldDB" id="A0AAN6TP30"/>
<keyword evidence="3" id="KW-1185">Reference proteome</keyword>
<gene>
    <name evidence="2" type="ORF">N656DRAFT_47032</name>
</gene>
<proteinExistence type="predicted"/>
<keyword evidence="1" id="KW-0812">Transmembrane</keyword>
<reference evidence="2" key="1">
    <citation type="journal article" date="2023" name="Mol. Phylogenet. Evol.">
        <title>Genome-scale phylogeny and comparative genomics of the fungal order Sordariales.</title>
        <authorList>
            <person name="Hensen N."/>
            <person name="Bonometti L."/>
            <person name="Westerberg I."/>
            <person name="Brannstrom I.O."/>
            <person name="Guillou S."/>
            <person name="Cros-Aarteil S."/>
            <person name="Calhoun S."/>
            <person name="Haridas S."/>
            <person name="Kuo A."/>
            <person name="Mondo S."/>
            <person name="Pangilinan J."/>
            <person name="Riley R."/>
            <person name="LaButti K."/>
            <person name="Andreopoulos B."/>
            <person name="Lipzen A."/>
            <person name="Chen C."/>
            <person name="Yan M."/>
            <person name="Daum C."/>
            <person name="Ng V."/>
            <person name="Clum A."/>
            <person name="Steindorff A."/>
            <person name="Ohm R.A."/>
            <person name="Martin F."/>
            <person name="Silar P."/>
            <person name="Natvig D.O."/>
            <person name="Lalanne C."/>
            <person name="Gautier V."/>
            <person name="Ament-Velasquez S.L."/>
            <person name="Kruys A."/>
            <person name="Hutchinson M.I."/>
            <person name="Powell A.J."/>
            <person name="Barry K."/>
            <person name="Miller A.N."/>
            <person name="Grigoriev I.V."/>
            <person name="Debuchy R."/>
            <person name="Gladieux P."/>
            <person name="Hiltunen Thoren M."/>
            <person name="Johannesson H."/>
        </authorList>
    </citation>
    <scope>NUCLEOTIDE SEQUENCE</scope>
    <source>
        <strain evidence="2">CBS 508.74</strain>
    </source>
</reference>
<dbReference type="Proteomes" id="UP001302812">
    <property type="component" value="Unassembled WGS sequence"/>
</dbReference>
<keyword evidence="1" id="KW-1133">Transmembrane helix</keyword>
<dbReference type="GeneID" id="89933884"/>
<comment type="caution">
    <text evidence="2">The sequence shown here is derived from an EMBL/GenBank/DDBJ whole genome shotgun (WGS) entry which is preliminary data.</text>
</comment>
<organism evidence="2 3">
    <name type="scientific">Canariomyces notabilis</name>
    <dbReference type="NCBI Taxonomy" id="2074819"/>
    <lineage>
        <taxon>Eukaryota</taxon>
        <taxon>Fungi</taxon>
        <taxon>Dikarya</taxon>
        <taxon>Ascomycota</taxon>
        <taxon>Pezizomycotina</taxon>
        <taxon>Sordariomycetes</taxon>
        <taxon>Sordariomycetidae</taxon>
        <taxon>Sordariales</taxon>
        <taxon>Chaetomiaceae</taxon>
        <taxon>Canariomyces</taxon>
    </lineage>
</organism>
<name>A0AAN6TP30_9PEZI</name>
<accession>A0AAN6TP30</accession>
<feature type="transmembrane region" description="Helical" evidence="1">
    <location>
        <begin position="46"/>
        <end position="65"/>
    </location>
</feature>
<evidence type="ECO:0000313" key="3">
    <source>
        <dbReference type="Proteomes" id="UP001302812"/>
    </source>
</evidence>
<feature type="transmembrane region" description="Helical" evidence="1">
    <location>
        <begin position="85"/>
        <end position="102"/>
    </location>
</feature>
<reference evidence="2" key="2">
    <citation type="submission" date="2023-05" db="EMBL/GenBank/DDBJ databases">
        <authorList>
            <consortium name="Lawrence Berkeley National Laboratory"/>
            <person name="Steindorff A."/>
            <person name="Hensen N."/>
            <person name="Bonometti L."/>
            <person name="Westerberg I."/>
            <person name="Brannstrom I.O."/>
            <person name="Guillou S."/>
            <person name="Cros-Aarteil S."/>
            <person name="Calhoun S."/>
            <person name="Haridas S."/>
            <person name="Kuo A."/>
            <person name="Mondo S."/>
            <person name="Pangilinan J."/>
            <person name="Riley R."/>
            <person name="Labutti K."/>
            <person name="Andreopoulos B."/>
            <person name="Lipzen A."/>
            <person name="Chen C."/>
            <person name="Yanf M."/>
            <person name="Daum C."/>
            <person name="Ng V."/>
            <person name="Clum A."/>
            <person name="Ohm R."/>
            <person name="Martin F."/>
            <person name="Silar P."/>
            <person name="Natvig D."/>
            <person name="Lalanne C."/>
            <person name="Gautier V."/>
            <person name="Ament-Velasquez S.L."/>
            <person name="Kruys A."/>
            <person name="Hutchinson M.I."/>
            <person name="Powell A.J."/>
            <person name="Barry K."/>
            <person name="Miller A.N."/>
            <person name="Grigoriev I.V."/>
            <person name="Debuchy R."/>
            <person name="Gladieux P."/>
            <person name="Thoren M.H."/>
            <person name="Johannesson H."/>
        </authorList>
    </citation>
    <scope>NUCLEOTIDE SEQUENCE</scope>
    <source>
        <strain evidence="2">CBS 508.74</strain>
    </source>
</reference>